<evidence type="ECO:0000313" key="1">
    <source>
        <dbReference type="EMBL" id="AAX44697.1"/>
    </source>
</evidence>
<evidence type="ECO:0000313" key="4">
    <source>
        <dbReference type="Proteomes" id="UP000013923"/>
    </source>
</evidence>
<dbReference type="EMBL" id="AY939844">
    <property type="protein sequence ID" value="AAX44697.1"/>
    <property type="molecule type" value="Genomic_DNA"/>
</dbReference>
<evidence type="ECO:0000313" key="2">
    <source>
        <dbReference type="EMBL" id="ACY76195.1"/>
    </source>
</evidence>
<dbReference type="GeneID" id="3294203"/>
<dbReference type="Gene3D" id="2.60.120.620">
    <property type="entry name" value="q2cbj1_9rhob like domain"/>
    <property type="match status" value="1"/>
</dbReference>
<dbReference type="KEGG" id="vg:3294203"/>
<evidence type="ECO:0000313" key="3">
    <source>
        <dbReference type="Proteomes" id="UP000000991"/>
    </source>
</evidence>
<dbReference type="EMBL" id="GU071092">
    <property type="protein sequence ID" value="ACY76195.1"/>
    <property type="molecule type" value="Genomic_DNA"/>
</dbReference>
<keyword evidence="1" id="KW-0223">Dioxygenase</keyword>
<gene>
    <name evidence="2" type="ORF">PCMG_00320</name>
    <name evidence="1" type="ORF">PSSM2_319</name>
</gene>
<organism evidence="1 3">
    <name type="scientific">Prochlorococcus phage P-SSM2</name>
    <dbReference type="NCBI Taxonomy" id="268746"/>
    <lineage>
        <taxon>Viruses</taxon>
        <taxon>Duplodnaviria</taxon>
        <taxon>Heunggongvirae</taxon>
        <taxon>Uroviricota</taxon>
        <taxon>Caudoviricetes</taxon>
        <taxon>Pantevenvirales</taxon>
        <taxon>Kyanoviridae</taxon>
        <taxon>Salacisavirus</taxon>
        <taxon>Salacisavirus pssm2</taxon>
    </lineage>
</organism>
<dbReference type="Pfam" id="PF13759">
    <property type="entry name" value="2OG-FeII_Oxy_5"/>
    <property type="match status" value="1"/>
</dbReference>
<reference evidence="1 3" key="1">
    <citation type="journal article" date="2005" name="PLoS Biol.">
        <title>Three Prochlorococcus cyanophage genomes: signature features and ecological interpretations.</title>
        <authorList>
            <person name="Sullivan M.B."/>
            <person name="Coleman M.L."/>
            <person name="Weigele P."/>
            <person name="Rohwer F."/>
            <person name="Chisholm S.W."/>
        </authorList>
    </citation>
    <scope>NUCLEOTIDE SEQUENCE</scope>
</reference>
<dbReference type="Proteomes" id="UP000013923">
    <property type="component" value="Genome"/>
</dbReference>
<protein>
    <submittedName>
        <fullName evidence="1">Phytanoyl-CoA-dioxygenase</fullName>
    </submittedName>
</protein>
<dbReference type="NCBIfam" id="TIGR02466">
    <property type="entry name" value="TIGR02466 family protein"/>
    <property type="match status" value="1"/>
</dbReference>
<dbReference type="OrthoDB" id="26528at10239"/>
<sequence length="196" mass="22652">MSQLHPLFPTFVWETHLGLDKDALVSAIKEFSEENESVDFTNRDGGYQAHGFNYPLLTDAIKNNVPTNSDLEDLGKLHLHTWVNINNSGSYNVRHDHTDGIILLSGCYYVSVPENSGNIKFHDPRSEIIHSMADARYYQYDRSVELIPEDDLIYYFPSWLQHEVGSSKSDDERISIAFNLIRKPDVDRYCNVYKYE</sequence>
<keyword evidence="1" id="KW-0560">Oxidoreductase</keyword>
<organismHost>
    <name type="scientific">Prochlorococcus</name>
    <dbReference type="NCBI Taxonomy" id="1218"/>
</organismHost>
<accession>Q58M35</accession>
<proteinExistence type="predicted"/>
<keyword evidence="3" id="KW-1185">Reference proteome</keyword>
<dbReference type="Proteomes" id="UP000000991">
    <property type="component" value="Segment"/>
</dbReference>
<dbReference type="InterPro" id="IPR012668">
    <property type="entry name" value="CHP02466"/>
</dbReference>
<name>Q58M35_BPPRM</name>
<dbReference type="GO" id="GO:0051213">
    <property type="term" value="F:dioxygenase activity"/>
    <property type="evidence" value="ECO:0007669"/>
    <property type="project" value="UniProtKB-KW"/>
</dbReference>
<reference evidence="1 3" key="3">
    <citation type="journal article" date="2010" name="Environ. Microbiol.">
        <title>Genomic analysis of oceanic cyanobacterial myoviruses compared with T4-like myoviruses from diverse hosts and environments.</title>
        <authorList>
            <person name="Sullivan M.B."/>
            <person name="Huang K.H."/>
            <person name="Ignacio-Espinoza J.C."/>
            <person name="Berlin A.M."/>
            <person name="Kelly L."/>
            <person name="Weigele P.R."/>
            <person name="DeFrancesco A.S."/>
            <person name="Kern S.E."/>
            <person name="Thompson L.R."/>
            <person name="Young S."/>
            <person name="Yandava C."/>
            <person name="Fu R."/>
            <person name="Krastins B."/>
            <person name="Chase M."/>
            <person name="Sarracino D."/>
            <person name="Osburne M.S."/>
            <person name="Henn M.R."/>
            <person name="Chisholm S.W."/>
        </authorList>
    </citation>
    <scope>NUCLEOTIDE SEQUENCE [LARGE SCALE GENOMIC DNA]</scope>
</reference>
<dbReference type="RefSeq" id="YP_214551.1">
    <property type="nucleotide sequence ID" value="NC_006883.2"/>
</dbReference>
<reference evidence="2 4" key="2">
    <citation type="submission" date="2009-10" db="EMBL/GenBank/DDBJ databases">
        <title>The Genome Sequence of Prochlorococcus phage P-SSM2.</title>
        <authorList>
            <consortium name="The Broad Institute Genome Sequencing Platform"/>
            <person name="Henn M.R."/>
            <person name="Sullivan M.S."/>
            <person name="Osburne M.S."/>
            <person name="Levin J."/>
            <person name="Malboeuf C."/>
            <person name="Casali M."/>
            <person name="Russ C."/>
            <person name="Lennon N."/>
            <person name="Chapman S.B."/>
            <person name="Erlich R."/>
            <person name="Young S.K."/>
            <person name="Koehrsen M."/>
            <person name="Yandava C."/>
            <person name="Zeng Q."/>
            <person name="Alvarado L."/>
            <person name="Anderson S."/>
            <person name="Berlin A."/>
            <person name="Borenstein D."/>
            <person name="Chen Z."/>
            <person name="Engels R."/>
            <person name="Freedman E."/>
            <person name="Gellesch M."/>
            <person name="Goldberg J."/>
            <person name="Green L."/>
            <person name="Griggs A."/>
            <person name="Gujja S."/>
            <person name="Heilman E.R."/>
            <person name="Heiman D."/>
            <person name="Hepburn T."/>
            <person name="Howarth C."/>
            <person name="Jen D."/>
            <person name="Larson L."/>
            <person name="Lewis B."/>
            <person name="Mehta T."/>
            <person name="Park D."/>
            <person name="Pearson M."/>
            <person name="Richards J."/>
            <person name="Rizzolo K."/>
            <person name="Roberts A."/>
            <person name="Ryan E."/>
            <person name="Saif S."/>
            <person name="Shea T."/>
            <person name="Shenoy N."/>
            <person name="Sisk P."/>
            <person name="Stolte C."/>
            <person name="Sykes S."/>
            <person name="Walk T."/>
            <person name="White J."/>
            <person name="Yu Q."/>
            <person name="Coleman M.L."/>
            <person name="Huang K.H."/>
            <person name="Weigele P.R."/>
            <person name="DeFrancesco A.S."/>
            <person name="Kern S.E."/>
            <person name="Thompson L.R."/>
            <person name="Fu R."/>
            <person name="Hombeck B."/>
            <person name="Chisholm S.W."/>
            <person name="Haas B."/>
            <person name="Nusbaum C."/>
            <person name="Birren B."/>
        </authorList>
    </citation>
    <scope>NUCLEOTIDE SEQUENCE [LARGE SCALE GENOMIC DNA]</scope>
    <source>
        <strain evidence="2">P-SSM2</strain>
    </source>
</reference>